<dbReference type="Proteomes" id="UP000233769">
    <property type="component" value="Chromosome tk0001"/>
</dbReference>
<organism evidence="1 2">
    <name type="scientific">Methylorubrum extorquens</name>
    <name type="common">Methylobacterium dichloromethanicum</name>
    <name type="synonym">Methylobacterium extorquens</name>
    <dbReference type="NCBI Taxonomy" id="408"/>
    <lineage>
        <taxon>Bacteria</taxon>
        <taxon>Pseudomonadati</taxon>
        <taxon>Pseudomonadota</taxon>
        <taxon>Alphaproteobacteria</taxon>
        <taxon>Hyphomicrobiales</taxon>
        <taxon>Methylobacteriaceae</taxon>
        <taxon>Methylorubrum</taxon>
    </lineage>
</organism>
<reference evidence="2" key="1">
    <citation type="submission" date="2017-10" db="EMBL/GenBank/DDBJ databases">
        <authorList>
            <person name="Regsiter A."/>
            <person name="William W."/>
        </authorList>
    </citation>
    <scope>NUCLEOTIDE SEQUENCE [LARGE SCALE GENOMIC DNA]</scope>
</reference>
<proteinExistence type="predicted"/>
<dbReference type="EMBL" id="LT962688">
    <property type="protein sequence ID" value="SOR29826.1"/>
    <property type="molecule type" value="Genomic_DNA"/>
</dbReference>
<sequence>MRAGAGLAFAVSRGNAARGTIVAMAPEGDCQAWRGRMWDAGARELHVHILVDDAAGRSEVAMDLTTEFDLRDLEIR</sequence>
<gene>
    <name evidence="1" type="ORF">TK0001_3224</name>
</gene>
<dbReference type="AlphaFoldDB" id="A0A2N9AR61"/>
<evidence type="ECO:0000313" key="2">
    <source>
        <dbReference type="Proteomes" id="UP000233769"/>
    </source>
</evidence>
<accession>A0A2N9AR61</accession>
<name>A0A2N9AR61_METEX</name>
<evidence type="ECO:0000313" key="1">
    <source>
        <dbReference type="EMBL" id="SOR29826.1"/>
    </source>
</evidence>
<protein>
    <submittedName>
        <fullName evidence="1">Uncharacterized protein</fullName>
    </submittedName>
</protein>